<dbReference type="PANTHER" id="PTHR39555">
    <property type="entry name" value="FIMBRIAL ASSEMBLY PROTEIN PILO-LIKE PROTEIN-RELATED"/>
    <property type="match status" value="1"/>
</dbReference>
<evidence type="ECO:0000313" key="3">
    <source>
        <dbReference type="Proteomes" id="UP001589814"/>
    </source>
</evidence>
<organism evidence="2 3">
    <name type="scientific">Kushneria aurantia</name>
    <dbReference type="NCBI Taxonomy" id="504092"/>
    <lineage>
        <taxon>Bacteria</taxon>
        <taxon>Pseudomonadati</taxon>
        <taxon>Pseudomonadota</taxon>
        <taxon>Gammaproteobacteria</taxon>
        <taxon>Oceanospirillales</taxon>
        <taxon>Halomonadaceae</taxon>
        <taxon>Kushneria</taxon>
    </lineage>
</organism>
<evidence type="ECO:0000313" key="2">
    <source>
        <dbReference type="EMBL" id="MFC0266767.1"/>
    </source>
</evidence>
<dbReference type="InterPro" id="IPR007445">
    <property type="entry name" value="PilO"/>
</dbReference>
<protein>
    <submittedName>
        <fullName evidence="2">Type 4a pilus biogenesis protein PilO</fullName>
    </submittedName>
</protein>
<comment type="caution">
    <text evidence="2">The sequence shown here is derived from an EMBL/GenBank/DDBJ whole genome shotgun (WGS) entry which is preliminary data.</text>
</comment>
<dbReference type="InterPro" id="IPR014717">
    <property type="entry name" value="Transl_elong_EF1B/ribsomal_bS6"/>
</dbReference>
<dbReference type="PANTHER" id="PTHR39555:SF1">
    <property type="entry name" value="TYPE IV PILUS INNER MEMBRANE COMPONENT PILO"/>
    <property type="match status" value="1"/>
</dbReference>
<dbReference type="RefSeq" id="WP_019952083.1">
    <property type="nucleotide sequence ID" value="NZ_JBHLVX010000005.1"/>
</dbReference>
<dbReference type="Pfam" id="PF04350">
    <property type="entry name" value="PilO"/>
    <property type="match status" value="1"/>
</dbReference>
<dbReference type="Proteomes" id="UP001589814">
    <property type="component" value="Unassembled WGS sequence"/>
</dbReference>
<dbReference type="EMBL" id="JBHLVX010000005">
    <property type="protein sequence ID" value="MFC0266767.1"/>
    <property type="molecule type" value="Genomic_DNA"/>
</dbReference>
<evidence type="ECO:0000256" key="1">
    <source>
        <dbReference type="SAM" id="Phobius"/>
    </source>
</evidence>
<proteinExistence type="predicted"/>
<keyword evidence="1" id="KW-1133">Transmembrane helix</keyword>
<sequence length="212" mass="23815">MRGGDWRLEWQRLRRVRPGEITLEEGGSWPLLLRILVCTLIALIFAVGALWFFALPRADQVEQADARVEELMSQYATRSFQAANLPLLEERMATLEARMAELVDMLPTDTEMAALLDDISEAARRQQLDIDYLRLGTPQPQPFYVIQPFDIQVRGGYHQLAEFVARVAALPRIVTLHDMTLVPADGDGLVLTIAAETYRYEPESGSDDEGGA</sequence>
<accession>A0ABV6FZD5</accession>
<keyword evidence="1" id="KW-0472">Membrane</keyword>
<keyword evidence="3" id="KW-1185">Reference proteome</keyword>
<dbReference type="Gene3D" id="3.30.70.60">
    <property type="match status" value="1"/>
</dbReference>
<keyword evidence="1" id="KW-0812">Transmembrane</keyword>
<gene>
    <name evidence="2" type="ORF">ACFFHW_01935</name>
</gene>
<feature type="transmembrane region" description="Helical" evidence="1">
    <location>
        <begin position="31"/>
        <end position="53"/>
    </location>
</feature>
<reference evidence="2 3" key="1">
    <citation type="submission" date="2024-09" db="EMBL/GenBank/DDBJ databases">
        <authorList>
            <person name="Sun Q."/>
            <person name="Mori K."/>
        </authorList>
    </citation>
    <scope>NUCLEOTIDE SEQUENCE [LARGE SCALE GENOMIC DNA]</scope>
    <source>
        <strain evidence="2 3">CCM 7415</strain>
    </source>
</reference>
<name>A0ABV6FZD5_9GAMM</name>